<sequence length="188" mass="20785">MEDTIAVALITASSTLLGGALAAFIAARTTGRQLNSQERQAQQDRNEQRGSRRRELRREAYMQFLNELDSLNRKLAAAWSAPAPSEGNAIIGQFRDTTWQLRERSNLIALEGPKSVAIAAEAAVRSVLDQVHSLDQVATIAAHLGNRDVLLELREDEWETHSDRCRRAHQDFLDRARAAMGADLPGDG</sequence>
<proteinExistence type="predicted"/>
<comment type="caution">
    <text evidence="2">The sequence shown here is derived from an EMBL/GenBank/DDBJ whole genome shotgun (WGS) entry which is preliminary data.</text>
</comment>
<name>A0ABW6M206_9ACTN</name>
<gene>
    <name evidence="2" type="ORF">ACFYNQ_11815</name>
</gene>
<evidence type="ECO:0008006" key="4">
    <source>
        <dbReference type="Google" id="ProtNLM"/>
    </source>
</evidence>
<evidence type="ECO:0000313" key="2">
    <source>
        <dbReference type="EMBL" id="MFE9599257.1"/>
    </source>
</evidence>
<organism evidence="2 3">
    <name type="scientific">Streptomyces hokutonensis</name>
    <dbReference type="NCBI Taxonomy" id="1306990"/>
    <lineage>
        <taxon>Bacteria</taxon>
        <taxon>Bacillati</taxon>
        <taxon>Actinomycetota</taxon>
        <taxon>Actinomycetes</taxon>
        <taxon>Kitasatosporales</taxon>
        <taxon>Streptomycetaceae</taxon>
        <taxon>Streptomyces</taxon>
    </lineage>
</organism>
<keyword evidence="3" id="KW-1185">Reference proteome</keyword>
<dbReference type="RefSeq" id="WP_388105104.1">
    <property type="nucleotide sequence ID" value="NZ_JBIAHM010000003.1"/>
</dbReference>
<dbReference type="EMBL" id="JBIAHM010000003">
    <property type="protein sequence ID" value="MFE9599257.1"/>
    <property type="molecule type" value="Genomic_DNA"/>
</dbReference>
<feature type="compositionally biased region" description="Basic and acidic residues" evidence="1">
    <location>
        <begin position="41"/>
        <end position="50"/>
    </location>
</feature>
<protein>
    <recommendedName>
        <fullName evidence="4">Secreted protein</fullName>
    </recommendedName>
</protein>
<reference evidence="2 3" key="1">
    <citation type="submission" date="2024-10" db="EMBL/GenBank/DDBJ databases">
        <title>The Natural Products Discovery Center: Release of the First 8490 Sequenced Strains for Exploring Actinobacteria Biosynthetic Diversity.</title>
        <authorList>
            <person name="Kalkreuter E."/>
            <person name="Kautsar S.A."/>
            <person name="Yang D."/>
            <person name="Bader C.D."/>
            <person name="Teijaro C.N."/>
            <person name="Fluegel L."/>
            <person name="Davis C.M."/>
            <person name="Simpson J.R."/>
            <person name="Lauterbach L."/>
            <person name="Steele A.D."/>
            <person name="Gui C."/>
            <person name="Meng S."/>
            <person name="Li G."/>
            <person name="Viehrig K."/>
            <person name="Ye F."/>
            <person name="Su P."/>
            <person name="Kiefer A.F."/>
            <person name="Nichols A."/>
            <person name="Cepeda A.J."/>
            <person name="Yan W."/>
            <person name="Fan B."/>
            <person name="Jiang Y."/>
            <person name="Adhikari A."/>
            <person name="Zheng C.-J."/>
            <person name="Schuster L."/>
            <person name="Cowan T.M."/>
            <person name="Smanski M.J."/>
            <person name="Chevrette M.G."/>
            <person name="De Carvalho L.P.S."/>
            <person name="Shen B."/>
        </authorList>
    </citation>
    <scope>NUCLEOTIDE SEQUENCE [LARGE SCALE GENOMIC DNA]</scope>
    <source>
        <strain evidence="2 3">NPDC006488</strain>
    </source>
</reference>
<accession>A0ABW6M206</accession>
<dbReference type="Proteomes" id="UP001601303">
    <property type="component" value="Unassembled WGS sequence"/>
</dbReference>
<evidence type="ECO:0000256" key="1">
    <source>
        <dbReference type="SAM" id="MobiDB-lite"/>
    </source>
</evidence>
<feature type="region of interest" description="Disordered" evidence="1">
    <location>
        <begin position="32"/>
        <end position="53"/>
    </location>
</feature>
<evidence type="ECO:0000313" key="3">
    <source>
        <dbReference type="Proteomes" id="UP001601303"/>
    </source>
</evidence>